<reference evidence="4 5" key="1">
    <citation type="submission" date="2016-06" db="EMBL/GenBank/DDBJ databases">
        <title>The Draft Genome Sequence and Annotation of the Desert Woodrat Neotoma lepida.</title>
        <authorList>
            <person name="Campbell M."/>
            <person name="Oakeson K.F."/>
            <person name="Yandell M."/>
            <person name="Halpert J.R."/>
            <person name="Dearing D."/>
        </authorList>
    </citation>
    <scope>NUCLEOTIDE SEQUENCE [LARGE SCALE GENOMIC DNA]</scope>
    <source>
        <strain evidence="4">417</strain>
        <tissue evidence="4">Liver</tissue>
    </source>
</reference>
<dbReference type="InterPro" id="IPR009001">
    <property type="entry name" value="Transl_elong_EF1A/Init_IF2_C"/>
</dbReference>
<organism evidence="4 5">
    <name type="scientific">Neotoma lepida</name>
    <name type="common">Desert woodrat</name>
    <dbReference type="NCBI Taxonomy" id="56216"/>
    <lineage>
        <taxon>Eukaryota</taxon>
        <taxon>Metazoa</taxon>
        <taxon>Chordata</taxon>
        <taxon>Craniata</taxon>
        <taxon>Vertebrata</taxon>
        <taxon>Euteleostomi</taxon>
        <taxon>Mammalia</taxon>
        <taxon>Eutheria</taxon>
        <taxon>Euarchontoglires</taxon>
        <taxon>Glires</taxon>
        <taxon>Rodentia</taxon>
        <taxon>Myomorpha</taxon>
        <taxon>Muroidea</taxon>
        <taxon>Cricetidae</taxon>
        <taxon>Neotominae</taxon>
        <taxon>Neotoma</taxon>
    </lineage>
</organism>
<dbReference type="Gene3D" id="2.40.30.10">
    <property type="entry name" value="Translation factors"/>
    <property type="match status" value="1"/>
</dbReference>
<dbReference type="AlphaFoldDB" id="A0A1A6HGB4"/>
<protein>
    <recommendedName>
        <fullName evidence="3">GTP-eEF1A C-terminal domain-containing protein</fullName>
    </recommendedName>
</protein>
<evidence type="ECO:0000256" key="2">
    <source>
        <dbReference type="ARBA" id="ARBA00023134"/>
    </source>
</evidence>
<feature type="domain" description="GTP-eEF1A C-terminal" evidence="3">
    <location>
        <begin position="92"/>
        <end position="143"/>
    </location>
</feature>
<gene>
    <name evidence="4" type="ORF">A6R68_16564</name>
</gene>
<sequence length="147" mass="16131">MSCASHRGTEVIREDASRTTSLPSTCPTDISICIYILGVYKLLVLVLSEYPLGTKWTSMSRICLSKMFTSAALLVMAKMTPDRKQWATLLNKFAELKEKINGHSGKMLEGGPKLWKSGDTAIVSMVPSQSTHVESFSDYTFLGCSAV</sequence>
<dbReference type="STRING" id="56216.A0A1A6HGB4"/>
<comment type="caution">
    <text evidence="4">The sequence shown here is derived from an EMBL/GenBank/DDBJ whole genome shotgun (WGS) entry which is preliminary data.</text>
</comment>
<evidence type="ECO:0000259" key="3">
    <source>
        <dbReference type="Pfam" id="PF22594"/>
    </source>
</evidence>
<proteinExistence type="predicted"/>
<dbReference type="SUPFAM" id="SSF50465">
    <property type="entry name" value="EF-Tu/eEF-1alpha/eIF2-gamma C-terminal domain"/>
    <property type="match status" value="1"/>
</dbReference>
<feature type="non-terminal residue" evidence="4">
    <location>
        <position position="147"/>
    </location>
</feature>
<dbReference type="PANTHER" id="PTHR44830:SF1">
    <property type="entry name" value="TR-TYPE G DOMAIN-CONTAINING PROTEIN"/>
    <property type="match status" value="1"/>
</dbReference>
<evidence type="ECO:0000256" key="1">
    <source>
        <dbReference type="ARBA" id="ARBA00022741"/>
    </source>
</evidence>
<dbReference type="OrthoDB" id="342024at2759"/>
<keyword evidence="1" id="KW-0547">Nucleotide-binding</keyword>
<keyword evidence="2" id="KW-0342">GTP-binding</keyword>
<evidence type="ECO:0000313" key="4">
    <source>
        <dbReference type="EMBL" id="OBS76990.1"/>
    </source>
</evidence>
<name>A0A1A6HGB4_NEOLE</name>
<dbReference type="InterPro" id="IPR054696">
    <property type="entry name" value="GTP-eEF1A_C"/>
</dbReference>
<keyword evidence="5" id="KW-1185">Reference proteome</keyword>
<evidence type="ECO:0000313" key="5">
    <source>
        <dbReference type="Proteomes" id="UP000092124"/>
    </source>
</evidence>
<dbReference type="Proteomes" id="UP000092124">
    <property type="component" value="Unassembled WGS sequence"/>
</dbReference>
<dbReference type="PANTHER" id="PTHR44830">
    <property type="entry name" value="ELONGATION FACTOR 1 ALPHA"/>
    <property type="match status" value="1"/>
</dbReference>
<accession>A0A1A6HGB4</accession>
<dbReference type="EMBL" id="LZPO01034849">
    <property type="protein sequence ID" value="OBS76990.1"/>
    <property type="molecule type" value="Genomic_DNA"/>
</dbReference>
<dbReference type="Pfam" id="PF22594">
    <property type="entry name" value="GTP-eEF1A_C"/>
    <property type="match status" value="1"/>
</dbReference>
<dbReference type="GO" id="GO:0005525">
    <property type="term" value="F:GTP binding"/>
    <property type="evidence" value="ECO:0007669"/>
    <property type="project" value="UniProtKB-KW"/>
</dbReference>